<feature type="region of interest" description="Disordered" evidence="1">
    <location>
        <begin position="417"/>
        <end position="459"/>
    </location>
</feature>
<keyword evidence="4" id="KW-1185">Reference proteome</keyword>
<feature type="compositionally biased region" description="Polar residues" evidence="1">
    <location>
        <begin position="873"/>
        <end position="894"/>
    </location>
</feature>
<evidence type="ECO:0000313" key="4">
    <source>
        <dbReference type="Proteomes" id="UP000193467"/>
    </source>
</evidence>
<reference evidence="3 4" key="1">
    <citation type="submission" date="2016-07" db="EMBL/GenBank/DDBJ databases">
        <title>Pervasive Adenine N6-methylation of Active Genes in Fungi.</title>
        <authorList>
            <consortium name="DOE Joint Genome Institute"/>
            <person name="Mondo S.J."/>
            <person name="Dannebaum R.O."/>
            <person name="Kuo R.C."/>
            <person name="Labutti K."/>
            <person name="Haridas S."/>
            <person name="Kuo A."/>
            <person name="Salamov A."/>
            <person name="Ahrendt S.R."/>
            <person name="Lipzen A."/>
            <person name="Sullivan W."/>
            <person name="Andreopoulos W.B."/>
            <person name="Clum A."/>
            <person name="Lindquist E."/>
            <person name="Daum C."/>
            <person name="Ramamoorthy G.K."/>
            <person name="Gryganskyi A."/>
            <person name="Culley D."/>
            <person name="Magnuson J.K."/>
            <person name="James T.Y."/>
            <person name="O'Malley M.A."/>
            <person name="Stajich J.E."/>
            <person name="Spatafora J.W."/>
            <person name="Visel A."/>
            <person name="Grigoriev I.V."/>
        </authorList>
    </citation>
    <scope>NUCLEOTIDE SEQUENCE [LARGE SCALE GENOMIC DNA]</scope>
    <source>
        <strain evidence="3 4">62-1032</strain>
    </source>
</reference>
<sequence>MPALFARSKAKRQRLSEDSNLVERANDGFWTPGMGESTASTETPIRVINPKHVAATAEPTILTIESPTIVTLTPTVVVVTVTSLVEETPTATPSLAATLSTQDKLFGGASSSAVKIINVSDDATTSSALETESSSAITTDAPAPIPTASAILSDSSSEAALSTESPVDSASSAEAPPTETERVFGLPSQSQIAVVSTSAESVESPTSIATSATPTLALESASQVAALSSSTASSSEAIFSLDSSRIAVVASSSETPSASSVLSSIIGASGASSFATSLPLSSASSSSEKVFSLASSHIAVVSTGAAASSSLAAASSSRLAASSASAAASRSAAATAIDGASYTTSSLSSTYTSASRSDDAASSSGQTSTEQFFKSIGRSPISITITALVSVAILAVLVGIAAFFIRRCTRRRRRAAAGHRHLGSDGGSPRLGAGAWGEKDMEEKGREVDSDDETDESDVHPEAVWRRRVDRMNAQAAQRYPSLAPAAPIARTRAQVAVAPEMSPISEQMTSSDWTSFIGDGDWGDSVDGRSRMGSIDSNASTEPAILASFSTRGLDPNDRNPHPLRHSWVPSFGSFDSPSLKSLGSPSSQYSPDDEESLVAGLPPTPRSRNFSIEPPSPSTIKAPHSPSKTNLQQSLDRLVGSAAEYLGGFFSDDGHSKPEEDRYTSFKSPRKAPPTPIIIPPTPRAASLSLMSPPTYTAPAFPDRAATYAAPAPEEPTRPATSRGTNLSFLERSYSDGSQFLGVAHGHVARNLRGKLAIAAGKEKPYNSGKGVTSWSMEEEQAAKEACEQDSLLGGAGTSTVQDPNAEASIDPFDDSHAAPAPQSPPSPTPRAETPPSSSASQPLIPFLSPFGNPRSMNFPNADDDKDKDSNYWSDETTSTIKRPLSMGSTIRPSPKKERPLAPTLVTRRFSTKSGSSSSSSSSDNNDDEGKRTPTASQLQRSFSDSQIAASSSTSRPRPVSMASLGTFGSRDSDEDGLTSTESGGSDESDSSRAKRERMRRIEEQERTRRLMAERRRRSSGEIIKRV</sequence>
<feature type="compositionally biased region" description="Basic and acidic residues" evidence="1">
    <location>
        <begin position="654"/>
        <end position="666"/>
    </location>
</feature>
<keyword evidence="2" id="KW-1133">Transmembrane helix</keyword>
<feature type="compositionally biased region" description="Low complexity" evidence="1">
    <location>
        <begin position="832"/>
        <end position="843"/>
    </location>
</feature>
<feature type="compositionally biased region" description="Basic and acidic residues" evidence="1">
    <location>
        <begin position="992"/>
        <end position="1029"/>
    </location>
</feature>
<feature type="region of interest" description="Disordered" evidence="1">
    <location>
        <begin position="154"/>
        <end position="187"/>
    </location>
</feature>
<dbReference type="STRING" id="106004.A0A1Y2ENV9"/>
<keyword evidence="2" id="KW-0812">Transmembrane</keyword>
<dbReference type="AlphaFoldDB" id="A0A1Y2ENV9"/>
<feature type="compositionally biased region" description="Low complexity" evidence="1">
    <location>
        <begin position="944"/>
        <end position="957"/>
    </location>
</feature>
<feature type="region of interest" description="Disordered" evidence="1">
    <location>
        <begin position="652"/>
        <end position="680"/>
    </location>
</feature>
<protein>
    <submittedName>
        <fullName evidence="3">Uncharacterized protein</fullName>
    </submittedName>
</protein>
<dbReference type="EMBL" id="MCGR01000047">
    <property type="protein sequence ID" value="ORY73263.1"/>
    <property type="molecule type" value="Genomic_DNA"/>
</dbReference>
<feature type="region of interest" description="Disordered" evidence="1">
    <location>
        <begin position="766"/>
        <end position="1029"/>
    </location>
</feature>
<proteinExistence type="predicted"/>
<dbReference type="Proteomes" id="UP000193467">
    <property type="component" value="Unassembled WGS sequence"/>
</dbReference>
<dbReference type="InParanoid" id="A0A1Y2ENV9"/>
<name>A0A1Y2ENV9_9BASI</name>
<feature type="compositionally biased region" description="Low complexity" evidence="1">
    <location>
        <begin position="916"/>
        <end position="925"/>
    </location>
</feature>
<evidence type="ECO:0000313" key="3">
    <source>
        <dbReference type="EMBL" id="ORY73263.1"/>
    </source>
</evidence>
<feature type="compositionally biased region" description="Basic and acidic residues" evidence="1">
    <location>
        <begin position="437"/>
        <end position="448"/>
    </location>
</feature>
<feature type="region of interest" description="Disordered" evidence="1">
    <location>
        <begin position="580"/>
        <end position="633"/>
    </location>
</feature>
<feature type="compositionally biased region" description="Low complexity" evidence="1">
    <location>
        <begin position="580"/>
        <end position="592"/>
    </location>
</feature>
<evidence type="ECO:0000256" key="1">
    <source>
        <dbReference type="SAM" id="MobiDB-lite"/>
    </source>
</evidence>
<accession>A0A1Y2ENV9</accession>
<feature type="transmembrane region" description="Helical" evidence="2">
    <location>
        <begin position="381"/>
        <end position="405"/>
    </location>
</feature>
<feature type="compositionally biased region" description="Polar residues" evidence="1">
    <location>
        <begin position="154"/>
        <end position="172"/>
    </location>
</feature>
<organism evidence="3 4">
    <name type="scientific">Leucosporidium creatinivorum</name>
    <dbReference type="NCBI Taxonomy" id="106004"/>
    <lineage>
        <taxon>Eukaryota</taxon>
        <taxon>Fungi</taxon>
        <taxon>Dikarya</taxon>
        <taxon>Basidiomycota</taxon>
        <taxon>Pucciniomycotina</taxon>
        <taxon>Microbotryomycetes</taxon>
        <taxon>Leucosporidiales</taxon>
        <taxon>Leucosporidium</taxon>
    </lineage>
</organism>
<evidence type="ECO:0000256" key="2">
    <source>
        <dbReference type="SAM" id="Phobius"/>
    </source>
</evidence>
<comment type="caution">
    <text evidence="3">The sequence shown here is derived from an EMBL/GenBank/DDBJ whole genome shotgun (WGS) entry which is preliminary data.</text>
</comment>
<keyword evidence="2" id="KW-0472">Membrane</keyword>
<gene>
    <name evidence="3" type="ORF">BCR35DRAFT_150718</name>
</gene>